<keyword evidence="1" id="KW-0732">Signal</keyword>
<comment type="caution">
    <text evidence="2">The sequence shown here is derived from an EMBL/GenBank/DDBJ whole genome shotgun (WGS) entry which is preliminary data.</text>
</comment>
<dbReference type="EMBL" id="JAFBWN010000011">
    <property type="protein sequence ID" value="MBM2356030.1"/>
    <property type="molecule type" value="Genomic_DNA"/>
</dbReference>
<evidence type="ECO:0000313" key="2">
    <source>
        <dbReference type="EMBL" id="MBM2356030.1"/>
    </source>
</evidence>
<name>A0A9Q2NPW3_9RHOB</name>
<accession>A0A9Q2NPW3</accession>
<dbReference type="Proteomes" id="UP000809337">
    <property type="component" value="Unassembled WGS sequence"/>
</dbReference>
<evidence type="ECO:0000313" key="3">
    <source>
        <dbReference type="Proteomes" id="UP000809337"/>
    </source>
</evidence>
<feature type="signal peptide" evidence="1">
    <location>
        <begin position="1"/>
        <end position="19"/>
    </location>
</feature>
<protein>
    <submittedName>
        <fullName evidence="2">Uncharacterized protein</fullName>
    </submittedName>
</protein>
<dbReference type="RefSeq" id="WP_231034802.1">
    <property type="nucleotide sequence ID" value="NZ_JAJNGX010000011.1"/>
</dbReference>
<evidence type="ECO:0000256" key="1">
    <source>
        <dbReference type="SAM" id="SignalP"/>
    </source>
</evidence>
<organism evidence="2 3">
    <name type="scientific">Pseudosulfitobacter pseudonitzschiae</name>
    <dbReference type="NCBI Taxonomy" id="1402135"/>
    <lineage>
        <taxon>Bacteria</taxon>
        <taxon>Pseudomonadati</taxon>
        <taxon>Pseudomonadota</taxon>
        <taxon>Alphaproteobacteria</taxon>
        <taxon>Rhodobacterales</taxon>
        <taxon>Roseobacteraceae</taxon>
        <taxon>Pseudosulfitobacter</taxon>
    </lineage>
</organism>
<proteinExistence type="predicted"/>
<dbReference type="AlphaFoldDB" id="A0A9Q2NPW3"/>
<feature type="chain" id="PRO_5040368498" evidence="1">
    <location>
        <begin position="20"/>
        <end position="155"/>
    </location>
</feature>
<sequence length="155" mass="16163">MRVMICTTMLAALCSPVAAQVAGAEACLATALKDGTDPTLCVEPSDAACMDSAPETPAVSTVCFAETRAQWGAAIGKRVKSLPEDTAATVARIEAKYDVIGGMVQCDRIEALAKAASDLDGPQIALQKERCLSRATALTYVRLFARTHSADPASD</sequence>
<gene>
    <name evidence="2" type="ORF">JQX14_15870</name>
</gene>
<reference evidence="2" key="1">
    <citation type="submission" date="2021-01" db="EMBL/GenBank/DDBJ databases">
        <title>Diatom-associated Roseobacters Show Island Model of Population Structure.</title>
        <authorList>
            <person name="Qu L."/>
            <person name="Feng X."/>
            <person name="Chen Y."/>
            <person name="Li L."/>
            <person name="Wang X."/>
            <person name="Hu Z."/>
            <person name="Wang H."/>
            <person name="Luo H."/>
        </authorList>
    </citation>
    <scope>NUCLEOTIDE SEQUENCE</scope>
    <source>
        <strain evidence="2">SM26-45</strain>
    </source>
</reference>